<name>A0AA85J5J1_TRIRE</name>
<evidence type="ECO:0000313" key="3">
    <source>
        <dbReference type="WBParaSite" id="TREG1_142040.1"/>
    </source>
</evidence>
<reference evidence="2" key="1">
    <citation type="submission" date="2022-06" db="EMBL/GenBank/DDBJ databases">
        <authorList>
            <person name="Berger JAMES D."/>
            <person name="Berger JAMES D."/>
        </authorList>
    </citation>
    <scope>NUCLEOTIDE SEQUENCE [LARGE SCALE GENOMIC DNA]</scope>
</reference>
<reference evidence="3" key="2">
    <citation type="submission" date="2023-11" db="UniProtKB">
        <authorList>
            <consortium name="WormBaseParasite"/>
        </authorList>
    </citation>
    <scope>IDENTIFICATION</scope>
</reference>
<sequence length="118" mass="13603">MLLRAVCTRLPSGVGHSRSFPMEKLQLAFLQRDRCFEATNLLPTILREAHSNYTSRELAILDISKAFDSALHQTILRVTVSLGMPQMLREYLTHKTSLILNYLCLHLHLYYLAFLPLM</sequence>
<keyword evidence="2" id="KW-1185">Reference proteome</keyword>
<protein>
    <recommendedName>
        <fullName evidence="4">Reverse transcriptase domain-containing protein</fullName>
    </recommendedName>
</protein>
<evidence type="ECO:0000256" key="1">
    <source>
        <dbReference type="SAM" id="Phobius"/>
    </source>
</evidence>
<keyword evidence="1" id="KW-0472">Membrane</keyword>
<keyword evidence="1" id="KW-0812">Transmembrane</keyword>
<evidence type="ECO:0000313" key="2">
    <source>
        <dbReference type="Proteomes" id="UP000050795"/>
    </source>
</evidence>
<proteinExistence type="predicted"/>
<keyword evidence="1" id="KW-1133">Transmembrane helix</keyword>
<feature type="transmembrane region" description="Helical" evidence="1">
    <location>
        <begin position="98"/>
        <end position="117"/>
    </location>
</feature>
<accession>A0AA85J5J1</accession>
<dbReference type="WBParaSite" id="TREG1_142040.1">
    <property type="protein sequence ID" value="TREG1_142040.1"/>
    <property type="gene ID" value="TREG1_142040"/>
</dbReference>
<dbReference type="AlphaFoldDB" id="A0AA85J5J1"/>
<dbReference type="Proteomes" id="UP000050795">
    <property type="component" value="Unassembled WGS sequence"/>
</dbReference>
<organism evidence="2 3">
    <name type="scientific">Trichobilharzia regenti</name>
    <name type="common">Nasal bird schistosome</name>
    <dbReference type="NCBI Taxonomy" id="157069"/>
    <lineage>
        <taxon>Eukaryota</taxon>
        <taxon>Metazoa</taxon>
        <taxon>Spiralia</taxon>
        <taxon>Lophotrochozoa</taxon>
        <taxon>Platyhelminthes</taxon>
        <taxon>Trematoda</taxon>
        <taxon>Digenea</taxon>
        <taxon>Strigeidida</taxon>
        <taxon>Schistosomatoidea</taxon>
        <taxon>Schistosomatidae</taxon>
        <taxon>Trichobilharzia</taxon>
    </lineage>
</organism>
<evidence type="ECO:0008006" key="4">
    <source>
        <dbReference type="Google" id="ProtNLM"/>
    </source>
</evidence>